<accession>A0A9P9JG66</accession>
<evidence type="ECO:0000313" key="7">
    <source>
        <dbReference type="Proteomes" id="UP000738349"/>
    </source>
</evidence>
<dbReference type="OrthoDB" id="3358017at2759"/>
<name>A0A9P9JG66_9HYPO</name>
<evidence type="ECO:0000313" key="6">
    <source>
        <dbReference type="EMBL" id="KAH7169954.1"/>
    </source>
</evidence>
<feature type="transmembrane region" description="Helical" evidence="5">
    <location>
        <begin position="12"/>
        <end position="34"/>
    </location>
</feature>
<protein>
    <submittedName>
        <fullName evidence="6">RTA1 like protein-domain-containing protein</fullName>
    </submittedName>
</protein>
<dbReference type="EMBL" id="JAGMUV010000002">
    <property type="protein sequence ID" value="KAH7169954.1"/>
    <property type="molecule type" value="Genomic_DNA"/>
</dbReference>
<evidence type="ECO:0000256" key="4">
    <source>
        <dbReference type="ARBA" id="ARBA00023136"/>
    </source>
</evidence>
<comment type="caution">
    <text evidence="6">The sequence shown here is derived from an EMBL/GenBank/DDBJ whole genome shotgun (WGS) entry which is preliminary data.</text>
</comment>
<feature type="transmembrane region" description="Helical" evidence="5">
    <location>
        <begin position="46"/>
        <end position="67"/>
    </location>
</feature>
<reference evidence="6" key="1">
    <citation type="journal article" date="2021" name="Nat. Commun.">
        <title>Genetic determinants of endophytism in the Arabidopsis root mycobiome.</title>
        <authorList>
            <person name="Mesny F."/>
            <person name="Miyauchi S."/>
            <person name="Thiergart T."/>
            <person name="Pickel B."/>
            <person name="Atanasova L."/>
            <person name="Karlsson M."/>
            <person name="Huettel B."/>
            <person name="Barry K.W."/>
            <person name="Haridas S."/>
            <person name="Chen C."/>
            <person name="Bauer D."/>
            <person name="Andreopoulos W."/>
            <person name="Pangilinan J."/>
            <person name="LaButti K."/>
            <person name="Riley R."/>
            <person name="Lipzen A."/>
            <person name="Clum A."/>
            <person name="Drula E."/>
            <person name="Henrissat B."/>
            <person name="Kohler A."/>
            <person name="Grigoriev I.V."/>
            <person name="Martin F.M."/>
            <person name="Hacquard S."/>
        </authorList>
    </citation>
    <scope>NUCLEOTIDE SEQUENCE</scope>
    <source>
        <strain evidence="6">MPI-CAGE-AT-0147</strain>
    </source>
</reference>
<dbReference type="PANTHER" id="PTHR31465">
    <property type="entry name" value="PROTEIN RTA1-RELATED"/>
    <property type="match status" value="1"/>
</dbReference>
<keyword evidence="2 5" id="KW-0812">Transmembrane</keyword>
<feature type="transmembrane region" description="Helical" evidence="5">
    <location>
        <begin position="157"/>
        <end position="181"/>
    </location>
</feature>
<gene>
    <name evidence="6" type="ORF">EDB81DRAFT_150101</name>
</gene>
<keyword evidence="3 5" id="KW-1133">Transmembrane helix</keyword>
<dbReference type="Proteomes" id="UP000738349">
    <property type="component" value="Unassembled WGS sequence"/>
</dbReference>
<feature type="transmembrane region" description="Helical" evidence="5">
    <location>
        <begin position="79"/>
        <end position="101"/>
    </location>
</feature>
<organism evidence="6 7">
    <name type="scientific">Dactylonectria macrodidyma</name>
    <dbReference type="NCBI Taxonomy" id="307937"/>
    <lineage>
        <taxon>Eukaryota</taxon>
        <taxon>Fungi</taxon>
        <taxon>Dikarya</taxon>
        <taxon>Ascomycota</taxon>
        <taxon>Pezizomycotina</taxon>
        <taxon>Sordariomycetes</taxon>
        <taxon>Hypocreomycetidae</taxon>
        <taxon>Hypocreales</taxon>
        <taxon>Nectriaceae</taxon>
        <taxon>Dactylonectria</taxon>
    </lineage>
</organism>
<dbReference type="PANTHER" id="PTHR31465:SF35">
    <property type="entry name" value="RTA1 DOMAIN PROTEIN-RELATED"/>
    <property type="match status" value="1"/>
</dbReference>
<dbReference type="Pfam" id="PF04479">
    <property type="entry name" value="RTA1"/>
    <property type="match status" value="1"/>
</dbReference>
<evidence type="ECO:0000256" key="1">
    <source>
        <dbReference type="ARBA" id="ARBA00004141"/>
    </source>
</evidence>
<feature type="transmembrane region" description="Helical" evidence="5">
    <location>
        <begin position="237"/>
        <end position="257"/>
    </location>
</feature>
<evidence type="ECO:0000256" key="2">
    <source>
        <dbReference type="ARBA" id="ARBA00022692"/>
    </source>
</evidence>
<dbReference type="AlphaFoldDB" id="A0A9P9JG66"/>
<evidence type="ECO:0000256" key="3">
    <source>
        <dbReference type="ARBA" id="ARBA00022989"/>
    </source>
</evidence>
<feature type="transmembrane region" description="Helical" evidence="5">
    <location>
        <begin position="202"/>
        <end position="222"/>
    </location>
</feature>
<comment type="subcellular location">
    <subcellularLocation>
        <location evidence="1">Membrane</location>
        <topology evidence="1">Multi-pass membrane protein</topology>
    </subcellularLocation>
</comment>
<sequence length="289" mass="32522">MSSDSEKDHPLYNYNPSLAAAVIFIVIFTGSTLFQTWQVVRSKNWYFIPFIVGCLAETIGCIGRAIGSQETPDWSLGPYVIQALLLLLGPTLYAASIYMVLGRMIRLLEADKLSIIRPSWLTKCFLLGDIISLFAQGGGGAMLASADTKEATDRGELIIIIGLIVQIVFFSLFMVSTFIFHRRINKDPTQKSLTITVRWRRLLVVLYSTSLLILVRSVFRLIEYIQGRYGYLQSKEVFIYVFDIVLMAVVAIVFNVFHPSQVLTSKVKERLSSSDSEMQLEGLGQSRRP</sequence>
<dbReference type="GO" id="GO:0016020">
    <property type="term" value="C:membrane"/>
    <property type="evidence" value="ECO:0007669"/>
    <property type="project" value="UniProtKB-SubCell"/>
</dbReference>
<evidence type="ECO:0000256" key="5">
    <source>
        <dbReference type="SAM" id="Phobius"/>
    </source>
</evidence>
<dbReference type="InterPro" id="IPR007568">
    <property type="entry name" value="RTA1"/>
</dbReference>
<feature type="transmembrane region" description="Helical" evidence="5">
    <location>
        <begin position="121"/>
        <end position="145"/>
    </location>
</feature>
<proteinExistence type="predicted"/>
<keyword evidence="7" id="KW-1185">Reference proteome</keyword>
<keyword evidence="4 5" id="KW-0472">Membrane</keyword>